<protein>
    <submittedName>
        <fullName evidence="1">Uncharacterized protein</fullName>
    </submittedName>
</protein>
<evidence type="ECO:0000313" key="2">
    <source>
        <dbReference type="Proteomes" id="UP000712600"/>
    </source>
</evidence>
<name>A0A8S9QVG5_BRACR</name>
<gene>
    <name evidence="1" type="ORF">F2Q69_00014596</name>
</gene>
<evidence type="ECO:0000313" key="1">
    <source>
        <dbReference type="EMBL" id="KAF3556904.1"/>
    </source>
</evidence>
<dbReference type="AlphaFoldDB" id="A0A8S9QVG5"/>
<comment type="caution">
    <text evidence="1">The sequence shown here is derived from an EMBL/GenBank/DDBJ whole genome shotgun (WGS) entry which is preliminary data.</text>
</comment>
<dbReference type="Proteomes" id="UP000712600">
    <property type="component" value="Unassembled WGS sequence"/>
</dbReference>
<proteinExistence type="predicted"/>
<dbReference type="EMBL" id="QGKX02000996">
    <property type="protein sequence ID" value="KAF3556904.1"/>
    <property type="molecule type" value="Genomic_DNA"/>
</dbReference>
<accession>A0A8S9QVG5</accession>
<organism evidence="1 2">
    <name type="scientific">Brassica cretica</name>
    <name type="common">Mustard</name>
    <dbReference type="NCBI Taxonomy" id="69181"/>
    <lineage>
        <taxon>Eukaryota</taxon>
        <taxon>Viridiplantae</taxon>
        <taxon>Streptophyta</taxon>
        <taxon>Embryophyta</taxon>
        <taxon>Tracheophyta</taxon>
        <taxon>Spermatophyta</taxon>
        <taxon>Magnoliopsida</taxon>
        <taxon>eudicotyledons</taxon>
        <taxon>Gunneridae</taxon>
        <taxon>Pentapetalae</taxon>
        <taxon>rosids</taxon>
        <taxon>malvids</taxon>
        <taxon>Brassicales</taxon>
        <taxon>Brassicaceae</taxon>
        <taxon>Brassiceae</taxon>
        <taxon>Brassica</taxon>
    </lineage>
</organism>
<reference evidence="1" key="1">
    <citation type="submission" date="2019-12" db="EMBL/GenBank/DDBJ databases">
        <title>Genome sequencing and annotation of Brassica cretica.</title>
        <authorList>
            <person name="Studholme D.J."/>
            <person name="Sarris P."/>
        </authorList>
    </citation>
    <scope>NUCLEOTIDE SEQUENCE</scope>
    <source>
        <strain evidence="1">PFS-109/04</strain>
        <tissue evidence="1">Leaf</tissue>
    </source>
</reference>
<sequence>MVKDTILIVKKVKLQVENNFKDDFEGQVGNQGFFSQCVKLNDGFFKCLKVNQNNNTENFSILESVEGTVDYLKKQIRNTVIAKPTRKVLIGSQWSTESPAHRRTTFQLVSSPPAGLQVNSLSTTTGFYVGTFRFVTFEEDDLLLECELVESWFDGAMRT</sequence>